<feature type="transmembrane region" description="Helical" evidence="1">
    <location>
        <begin position="67"/>
        <end position="90"/>
    </location>
</feature>
<keyword evidence="1" id="KW-0472">Membrane</keyword>
<dbReference type="AlphaFoldDB" id="A0A173LWN3"/>
<dbReference type="PANTHER" id="PTHR38441">
    <property type="entry name" value="INTEGRAL MEMBRANE PROTEIN-RELATED"/>
    <property type="match status" value="1"/>
</dbReference>
<keyword evidence="1" id="KW-0812">Transmembrane</keyword>
<evidence type="ECO:0000256" key="1">
    <source>
        <dbReference type="SAM" id="Phobius"/>
    </source>
</evidence>
<protein>
    <submittedName>
        <fullName evidence="2">Membrane protein CrgA</fullName>
    </submittedName>
</protein>
<name>A0A173LWN3_9MICO</name>
<organism evidence="2 3">
    <name type="scientific">Aurantimicrobium minutum</name>
    <dbReference type="NCBI Taxonomy" id="708131"/>
    <lineage>
        <taxon>Bacteria</taxon>
        <taxon>Bacillati</taxon>
        <taxon>Actinomycetota</taxon>
        <taxon>Actinomycetes</taxon>
        <taxon>Micrococcales</taxon>
        <taxon>Microbacteriaceae</taxon>
        <taxon>Aurantimicrobium</taxon>
    </lineage>
</organism>
<dbReference type="Proteomes" id="UP000243847">
    <property type="component" value="Chromosome sequence1"/>
</dbReference>
<evidence type="ECO:0000313" key="2">
    <source>
        <dbReference type="EMBL" id="BAU99254.1"/>
    </source>
</evidence>
<evidence type="ECO:0000313" key="3">
    <source>
        <dbReference type="Proteomes" id="UP000243847"/>
    </source>
</evidence>
<dbReference type="EMBL" id="AP017457">
    <property type="protein sequence ID" value="BAU99254.1"/>
    <property type="molecule type" value="Genomic_DNA"/>
</dbReference>
<reference evidence="2 3" key="1">
    <citation type="journal article" date="2016" name="Genome Announc.">
        <title>Complete Genome Sequence of Aurantimicrobium minutum Type Strain KNCT, a Planktonic Ultramicrobacterium Isolated from River Water.</title>
        <authorList>
            <person name="Nakai R."/>
            <person name="Fujisawa T."/>
            <person name="Nakamura Y."/>
            <person name="Nishide H."/>
            <person name="Uchiyama I."/>
            <person name="Baba T."/>
            <person name="Toyoda A."/>
            <person name="Fujiyama A."/>
            <person name="Naganuma T."/>
            <person name="Niki H."/>
        </authorList>
    </citation>
    <scope>NUCLEOTIDE SEQUENCE [LARGE SCALE GENOMIC DNA]</scope>
    <source>
        <strain evidence="2 3">KNC</strain>
    </source>
</reference>
<feature type="transmembrane region" description="Helical" evidence="1">
    <location>
        <begin position="33"/>
        <end position="55"/>
    </location>
</feature>
<gene>
    <name evidence="2" type="ORF">AUMI_17120</name>
</gene>
<sequence>MSNEETEKGHHRIDYPAFEETPKYKELRKRQRGFVIPVLIAAMAWYFLYVVLAVFASNWMATPVFGVINIGLIFGLLQFVTTFGITMWYVNFANKRLDPLASELRQELEAKQKAGVA</sequence>
<dbReference type="KEGG" id="amin:AUMI_17120"/>
<proteinExistence type="predicted"/>
<keyword evidence="1" id="KW-1133">Transmembrane helix</keyword>
<dbReference type="Pfam" id="PF04341">
    <property type="entry name" value="DUF485"/>
    <property type="match status" value="1"/>
</dbReference>
<dbReference type="InterPro" id="IPR007436">
    <property type="entry name" value="DUF485"/>
</dbReference>
<accession>A0A173LWN3</accession>
<dbReference type="GeneID" id="80451902"/>
<dbReference type="RefSeq" id="WP_231951833.1">
    <property type="nucleotide sequence ID" value="NZ_AP017457.1"/>
</dbReference>
<dbReference type="PANTHER" id="PTHR38441:SF1">
    <property type="entry name" value="MEMBRANE PROTEIN"/>
    <property type="match status" value="1"/>
</dbReference>